<feature type="domain" description="UmuC" evidence="17">
    <location>
        <begin position="123"/>
        <end position="302"/>
    </location>
</feature>
<dbReference type="PANTHER" id="PTHR11076">
    <property type="entry name" value="DNA REPAIR POLYMERASE UMUC / TRANSFERASE FAMILY MEMBER"/>
    <property type="match status" value="1"/>
</dbReference>
<dbReference type="Gene3D" id="1.10.150.810">
    <property type="match status" value="1"/>
</dbReference>
<dbReference type="GO" id="GO:0006281">
    <property type="term" value="P:DNA repair"/>
    <property type="evidence" value="ECO:0007669"/>
    <property type="project" value="UniProtKB-KW"/>
</dbReference>
<keyword evidence="8 15" id="KW-0227">DNA damage</keyword>
<dbReference type="PROSITE" id="PS51908">
    <property type="entry name" value="ZF_UBZ4"/>
    <property type="match status" value="1"/>
</dbReference>
<dbReference type="AlphaFoldDB" id="C5FG33"/>
<evidence type="ECO:0000256" key="4">
    <source>
        <dbReference type="ARBA" id="ARBA00022679"/>
    </source>
</evidence>
<dbReference type="EC" id="2.7.7.7" evidence="2"/>
<dbReference type="Gene3D" id="3.40.1170.60">
    <property type="match status" value="1"/>
</dbReference>
<gene>
    <name evidence="19" type="ORF">MCYG_02537</name>
</gene>
<feature type="region of interest" description="Disordered" evidence="16">
    <location>
        <begin position="501"/>
        <end position="541"/>
    </location>
</feature>
<dbReference type="Gene3D" id="3.30.70.270">
    <property type="match status" value="1"/>
</dbReference>
<keyword evidence="11" id="KW-0460">Magnesium</keyword>
<dbReference type="Pfam" id="PF11798">
    <property type="entry name" value="IMS_HHH"/>
    <property type="match status" value="1"/>
</dbReference>
<evidence type="ECO:0000259" key="18">
    <source>
        <dbReference type="PROSITE" id="PS51908"/>
    </source>
</evidence>
<protein>
    <recommendedName>
        <fullName evidence="3">DNA polymerase kappa</fullName>
        <ecNumber evidence="2">2.7.7.7</ecNumber>
    </recommendedName>
</protein>
<dbReference type="SUPFAM" id="SSF56672">
    <property type="entry name" value="DNA/RNA polymerases"/>
    <property type="match status" value="1"/>
</dbReference>
<dbReference type="OMA" id="EVYTRQV"/>
<evidence type="ECO:0000256" key="14">
    <source>
        <dbReference type="ARBA" id="ARBA00049244"/>
    </source>
</evidence>
<keyword evidence="5" id="KW-0548">Nucleotidyltransferase</keyword>
<dbReference type="PROSITE" id="PS50173">
    <property type="entry name" value="UMUC"/>
    <property type="match status" value="1"/>
</dbReference>
<dbReference type="STRING" id="554155.C5FG33"/>
<keyword evidence="12" id="KW-0239">DNA-directed DNA polymerase</keyword>
<dbReference type="GO" id="GO:0070987">
    <property type="term" value="P:error-free translesion synthesis"/>
    <property type="evidence" value="ECO:0007669"/>
    <property type="project" value="UniProtKB-ARBA"/>
</dbReference>
<organism evidence="19 20">
    <name type="scientific">Arthroderma otae (strain ATCC MYA-4605 / CBS 113480)</name>
    <name type="common">Microsporum canis</name>
    <dbReference type="NCBI Taxonomy" id="554155"/>
    <lineage>
        <taxon>Eukaryota</taxon>
        <taxon>Fungi</taxon>
        <taxon>Dikarya</taxon>
        <taxon>Ascomycota</taxon>
        <taxon>Pezizomycotina</taxon>
        <taxon>Eurotiomycetes</taxon>
        <taxon>Eurotiomycetidae</taxon>
        <taxon>Onygenales</taxon>
        <taxon>Arthrodermataceae</taxon>
        <taxon>Microsporum</taxon>
    </lineage>
</organism>
<feature type="compositionally biased region" description="Basic and acidic residues" evidence="16">
    <location>
        <begin position="522"/>
        <end position="541"/>
    </location>
</feature>
<accession>C5FG33</accession>
<keyword evidence="9 15" id="KW-0863">Zinc-finger</keyword>
<sequence>MSATSSDPTGKGSQQDKADEEQDARGPGNEHDTLKYQLLGPSLTKAGQDKVDQQRVSEIIYNASKGSKFFNHERVRDQLLTEKIQKILAHKQKLEKQDLSYSTRQADEYIADLELRRDLSQWIVHIDCDAFFAAVEELDRPELRDVPMAVGKGVLTTCNYHARKFGCRSGMASFVAKKLCPQLICIPQNYDKYNAKAREIRAILANYDPDFESASVDEAYLNITQYCATNNVDPQAAVQQLRDEIAAQTRVTVSAGIAANAKIAKISSNWNKPNGQFHVPSERAAIMEFMAKIPVRKVNGVGRVFERELGAIGITTCGDIYQFRGMLTQLFGHKAFCFLMQCYLGLGRTRIQPAGTFPRKSIGTEHTFADLGDLHQLQEKLKWTASELEKDLRSAETKGRTLVLKVKLHTFEVLSRQTVAPKPLMLAGDLYKYSLPLLAKLYKERPQMKIRLMGLRCTNLVSTKREAFNFFNRSDFTQTTAASPETGNETIVSTEEEFEAAASQERMDDMESLENLSQELESSDKTQRTRNDGDSDTAKTARLEKWPCPICSIPQPTDHAEFNQHVDYCLSKETIKEAVQGTLEPEDNPSSQPNKRKAAVEPNGTRKRPFFS</sequence>
<evidence type="ECO:0000256" key="1">
    <source>
        <dbReference type="ARBA" id="ARBA00010945"/>
    </source>
</evidence>
<dbReference type="InterPro" id="IPR001126">
    <property type="entry name" value="UmuC"/>
</dbReference>
<dbReference type="InterPro" id="IPR036775">
    <property type="entry name" value="DNA_pol_Y-fam_lit_finger_sf"/>
</dbReference>
<dbReference type="GO" id="GO:0005634">
    <property type="term" value="C:nucleus"/>
    <property type="evidence" value="ECO:0007669"/>
    <property type="project" value="TreeGrafter"/>
</dbReference>
<evidence type="ECO:0000256" key="3">
    <source>
        <dbReference type="ARBA" id="ARBA00016178"/>
    </source>
</evidence>
<feature type="domain" description="UBZ4-type" evidence="18">
    <location>
        <begin position="545"/>
        <end position="574"/>
    </location>
</feature>
<evidence type="ECO:0000259" key="17">
    <source>
        <dbReference type="PROSITE" id="PS50173"/>
    </source>
</evidence>
<evidence type="ECO:0000256" key="15">
    <source>
        <dbReference type="PROSITE-ProRule" id="PRU01256"/>
    </source>
</evidence>
<evidence type="ECO:0000256" key="6">
    <source>
        <dbReference type="ARBA" id="ARBA00022705"/>
    </source>
</evidence>
<evidence type="ECO:0000256" key="7">
    <source>
        <dbReference type="ARBA" id="ARBA00022723"/>
    </source>
</evidence>
<dbReference type="GeneID" id="9222573"/>
<evidence type="ECO:0000256" key="11">
    <source>
        <dbReference type="ARBA" id="ARBA00022842"/>
    </source>
</evidence>
<keyword evidence="13 15" id="KW-0234">DNA repair</keyword>
<keyword evidence="4" id="KW-0808">Transferase</keyword>
<evidence type="ECO:0000313" key="19">
    <source>
        <dbReference type="EMBL" id="EEQ29718.1"/>
    </source>
</evidence>
<feature type="region of interest" description="Disordered" evidence="16">
    <location>
        <begin position="579"/>
        <end position="612"/>
    </location>
</feature>
<keyword evidence="20" id="KW-1185">Reference proteome</keyword>
<dbReference type="Gene3D" id="1.10.150.20">
    <property type="entry name" value="5' to 3' exonuclease, C-terminal subdomain"/>
    <property type="match status" value="1"/>
</dbReference>
<proteinExistence type="inferred from homology"/>
<evidence type="ECO:0000256" key="12">
    <source>
        <dbReference type="ARBA" id="ARBA00022932"/>
    </source>
</evidence>
<dbReference type="Proteomes" id="UP000002035">
    <property type="component" value="Unassembled WGS sequence"/>
</dbReference>
<dbReference type="InterPro" id="IPR043128">
    <property type="entry name" value="Rev_trsase/Diguanyl_cyclase"/>
</dbReference>
<dbReference type="eggNOG" id="KOG2094">
    <property type="taxonomic scope" value="Eukaryota"/>
</dbReference>
<dbReference type="Pfam" id="PF11799">
    <property type="entry name" value="IMS_C"/>
    <property type="match status" value="1"/>
</dbReference>
<evidence type="ECO:0000256" key="8">
    <source>
        <dbReference type="ARBA" id="ARBA00022763"/>
    </source>
</evidence>
<dbReference type="InterPro" id="IPR022880">
    <property type="entry name" value="DNApol_IV"/>
</dbReference>
<dbReference type="SUPFAM" id="SSF100879">
    <property type="entry name" value="Lesion bypass DNA polymerase (Y-family), little finger domain"/>
    <property type="match status" value="1"/>
</dbReference>
<evidence type="ECO:0000313" key="20">
    <source>
        <dbReference type="Proteomes" id="UP000002035"/>
    </source>
</evidence>
<dbReference type="PANTHER" id="PTHR11076:SF33">
    <property type="entry name" value="DNA POLYMERASE KAPPA"/>
    <property type="match status" value="1"/>
</dbReference>
<comment type="catalytic activity">
    <reaction evidence="14">
        <text>DNA(n) + a 2'-deoxyribonucleoside 5'-triphosphate = DNA(n+1) + diphosphate</text>
        <dbReference type="Rhea" id="RHEA:22508"/>
        <dbReference type="Rhea" id="RHEA-COMP:17339"/>
        <dbReference type="Rhea" id="RHEA-COMP:17340"/>
        <dbReference type="ChEBI" id="CHEBI:33019"/>
        <dbReference type="ChEBI" id="CHEBI:61560"/>
        <dbReference type="ChEBI" id="CHEBI:173112"/>
        <dbReference type="EC" id="2.7.7.7"/>
    </reaction>
</comment>
<evidence type="ECO:0000256" key="2">
    <source>
        <dbReference type="ARBA" id="ARBA00012417"/>
    </source>
</evidence>
<dbReference type="GO" id="GO:0008270">
    <property type="term" value="F:zinc ion binding"/>
    <property type="evidence" value="ECO:0007669"/>
    <property type="project" value="UniProtKB-KW"/>
</dbReference>
<evidence type="ECO:0000256" key="5">
    <source>
        <dbReference type="ARBA" id="ARBA00022695"/>
    </source>
</evidence>
<dbReference type="FunFam" id="3.40.1170.60:FF:000012">
    <property type="entry name" value="Putative DNA-directed polymerase kappa"/>
    <property type="match status" value="1"/>
</dbReference>
<dbReference type="EMBL" id="DS995702">
    <property type="protein sequence ID" value="EEQ29718.1"/>
    <property type="molecule type" value="Genomic_DNA"/>
</dbReference>
<keyword evidence="7" id="KW-0479">Metal-binding</keyword>
<dbReference type="InterPro" id="IPR050116">
    <property type="entry name" value="DNA_polymerase-Y"/>
</dbReference>
<dbReference type="InterPro" id="IPR024728">
    <property type="entry name" value="PolY_HhH_motif"/>
</dbReference>
<dbReference type="Gene3D" id="3.30.160.60">
    <property type="entry name" value="Classic Zinc Finger"/>
    <property type="match status" value="1"/>
</dbReference>
<name>C5FG33_ARTOC</name>
<dbReference type="VEuPathDB" id="FungiDB:MCYG_02537"/>
<dbReference type="InterPro" id="IPR006642">
    <property type="entry name" value="Rad18_UBZ4"/>
</dbReference>
<dbReference type="CDD" id="cd03586">
    <property type="entry name" value="PolY_Pol_IV_kappa"/>
    <property type="match status" value="1"/>
</dbReference>
<evidence type="ECO:0000256" key="16">
    <source>
        <dbReference type="SAM" id="MobiDB-lite"/>
    </source>
</evidence>
<keyword evidence="10" id="KW-0862">Zinc</keyword>
<dbReference type="InterPro" id="IPR017961">
    <property type="entry name" value="DNA_pol_Y-fam_little_finger"/>
</dbReference>
<dbReference type="FunFam" id="3.30.1490.100:FF:000004">
    <property type="entry name" value="DNA polymerase IV"/>
    <property type="match status" value="1"/>
</dbReference>
<dbReference type="InterPro" id="IPR043502">
    <property type="entry name" value="DNA/RNA_pol_sf"/>
</dbReference>
<evidence type="ECO:0000256" key="9">
    <source>
        <dbReference type="ARBA" id="ARBA00022771"/>
    </source>
</evidence>
<evidence type="ECO:0000256" key="10">
    <source>
        <dbReference type="ARBA" id="ARBA00022833"/>
    </source>
</evidence>
<feature type="region of interest" description="Disordered" evidence="16">
    <location>
        <begin position="1"/>
        <end position="35"/>
    </location>
</feature>
<dbReference type="NCBIfam" id="NF002677">
    <property type="entry name" value="PRK02406.1"/>
    <property type="match status" value="1"/>
</dbReference>
<dbReference type="HOGENOM" id="CLU_012348_11_2_1"/>
<feature type="compositionally biased region" description="Polar residues" evidence="16">
    <location>
        <begin position="1"/>
        <end position="15"/>
    </location>
</feature>
<dbReference type="GO" id="GO:0006260">
    <property type="term" value="P:DNA replication"/>
    <property type="evidence" value="ECO:0007669"/>
    <property type="project" value="UniProtKB-KW"/>
</dbReference>
<dbReference type="FunFam" id="3.30.70.270:FF:000014">
    <property type="entry name" value="DNA polymerase kappa subunit"/>
    <property type="match status" value="1"/>
</dbReference>
<dbReference type="RefSeq" id="XP_002849603.1">
    <property type="nucleotide sequence ID" value="XM_002849557.1"/>
</dbReference>
<dbReference type="Gene3D" id="3.30.1490.100">
    <property type="entry name" value="DNA polymerase, Y-family, little finger domain"/>
    <property type="match status" value="1"/>
</dbReference>
<reference evidence="20" key="1">
    <citation type="journal article" date="2012" name="MBio">
        <title>Comparative genome analysis of Trichophyton rubrum and related dermatophytes reveals candidate genes involved in infection.</title>
        <authorList>
            <person name="Martinez D.A."/>
            <person name="Oliver B.G."/>
            <person name="Graeser Y."/>
            <person name="Goldberg J.M."/>
            <person name="Li W."/>
            <person name="Martinez-Rossi N.M."/>
            <person name="Monod M."/>
            <person name="Shelest E."/>
            <person name="Barton R.C."/>
            <person name="Birch E."/>
            <person name="Brakhage A.A."/>
            <person name="Chen Z."/>
            <person name="Gurr S.J."/>
            <person name="Heiman D."/>
            <person name="Heitman J."/>
            <person name="Kosti I."/>
            <person name="Rossi A."/>
            <person name="Saif S."/>
            <person name="Samalova M."/>
            <person name="Saunders C.W."/>
            <person name="Shea T."/>
            <person name="Summerbell R.C."/>
            <person name="Xu J."/>
            <person name="Young S."/>
            <person name="Zeng Q."/>
            <person name="Birren B.W."/>
            <person name="Cuomo C.A."/>
            <person name="White T.C."/>
        </authorList>
    </citation>
    <scope>NUCLEOTIDE SEQUENCE [LARGE SCALE GENOMIC DNA]</scope>
    <source>
        <strain evidence="20">ATCC MYA-4605 / CBS 113480</strain>
    </source>
</reference>
<comment type="similarity">
    <text evidence="1">Belongs to the DNA polymerase type-Y family.</text>
</comment>
<evidence type="ECO:0000256" key="13">
    <source>
        <dbReference type="ARBA" id="ARBA00023204"/>
    </source>
</evidence>
<dbReference type="GO" id="GO:0042276">
    <property type="term" value="P:error-prone translesion synthesis"/>
    <property type="evidence" value="ECO:0007669"/>
    <property type="project" value="TreeGrafter"/>
</dbReference>
<keyword evidence="6" id="KW-0235">DNA replication</keyword>
<dbReference type="FunFam" id="1.10.150.810:FF:000003">
    <property type="entry name" value="DNA polymerase kappa subunit"/>
    <property type="match status" value="1"/>
</dbReference>
<dbReference type="OrthoDB" id="1747274at2759"/>
<dbReference type="GO" id="GO:0003887">
    <property type="term" value="F:DNA-directed DNA polymerase activity"/>
    <property type="evidence" value="ECO:0007669"/>
    <property type="project" value="UniProtKB-KW"/>
</dbReference>
<dbReference type="Pfam" id="PF00817">
    <property type="entry name" value="IMS"/>
    <property type="match status" value="1"/>
</dbReference>
<dbReference type="GO" id="GO:0003684">
    <property type="term" value="F:damaged DNA binding"/>
    <property type="evidence" value="ECO:0007669"/>
    <property type="project" value="InterPro"/>
</dbReference>